<keyword evidence="3" id="KW-1185">Reference proteome</keyword>
<protein>
    <recommendedName>
        <fullName evidence="4">3-keto-disaccharide hydrolase domain-containing protein</fullName>
    </recommendedName>
</protein>
<evidence type="ECO:0008006" key="4">
    <source>
        <dbReference type="Google" id="ProtNLM"/>
    </source>
</evidence>
<reference evidence="3" key="1">
    <citation type="submission" date="2018-07" db="EMBL/GenBank/DDBJ databases">
        <authorList>
            <person name="Kim H."/>
        </authorList>
    </citation>
    <scope>NUCLEOTIDE SEQUENCE [LARGE SCALE GENOMIC DNA]</scope>
    <source>
        <strain evidence="3">F02</strain>
    </source>
</reference>
<dbReference type="EMBL" id="CP031124">
    <property type="protein sequence ID" value="AXF84402.1"/>
    <property type="molecule type" value="Genomic_DNA"/>
</dbReference>
<evidence type="ECO:0000313" key="2">
    <source>
        <dbReference type="EMBL" id="AXF84402.1"/>
    </source>
</evidence>
<organism evidence="2 3">
    <name type="scientific">Ephemeroptericola cinctiostellae</name>
    <dbReference type="NCBI Taxonomy" id="2268024"/>
    <lineage>
        <taxon>Bacteria</taxon>
        <taxon>Pseudomonadati</taxon>
        <taxon>Pseudomonadota</taxon>
        <taxon>Betaproteobacteria</taxon>
        <taxon>Burkholderiales</taxon>
        <taxon>Burkholderiaceae</taxon>
        <taxon>Ephemeroptericola</taxon>
    </lineage>
</organism>
<accession>A0A345D7R4</accession>
<feature type="signal peptide" evidence="1">
    <location>
        <begin position="1"/>
        <end position="32"/>
    </location>
</feature>
<dbReference type="AlphaFoldDB" id="A0A345D7R4"/>
<dbReference type="KEGG" id="hyf:DTO96_100105"/>
<dbReference type="OrthoDB" id="5382286at2"/>
<name>A0A345D7R4_9BURK</name>
<evidence type="ECO:0000313" key="3">
    <source>
        <dbReference type="Proteomes" id="UP000252182"/>
    </source>
</evidence>
<feature type="chain" id="PRO_5017029692" description="3-keto-disaccharide hydrolase domain-containing protein" evidence="1">
    <location>
        <begin position="33"/>
        <end position="246"/>
    </location>
</feature>
<dbReference type="RefSeq" id="WP_157964285.1">
    <property type="nucleotide sequence ID" value="NZ_CP031124.1"/>
</dbReference>
<sequence>MSRLNSRPSPAMRCITWLTLLLSACGAPSSHANPKSLASWCVTNGQVSASADDWLSITAPSVRMIDPLSTAQHVDIKFRYIAPTSDIKPLASGELRRQIGLKLLAEDDCNLLYVMWHIQPDSAISVSIKHNTGARTHAECHADGYETLTPYFKYALPAIHSGEEHQLSAQIDDTQLSVFADAQLVWRGDIGEHIQGMRGHVGLRSDNGQFEVKFLTPVQNQVATTSETAASARQQAVNEALTCLNH</sequence>
<keyword evidence="1" id="KW-0732">Signal</keyword>
<proteinExistence type="predicted"/>
<dbReference type="PROSITE" id="PS51257">
    <property type="entry name" value="PROKAR_LIPOPROTEIN"/>
    <property type="match status" value="1"/>
</dbReference>
<evidence type="ECO:0000256" key="1">
    <source>
        <dbReference type="SAM" id="SignalP"/>
    </source>
</evidence>
<dbReference type="Proteomes" id="UP000252182">
    <property type="component" value="Chromosome"/>
</dbReference>
<gene>
    <name evidence="2" type="ORF">DTO96_100105</name>
</gene>